<organism evidence="2 3">
    <name type="scientific">Cirrhinus mrigala</name>
    <name type="common">Mrigala</name>
    <dbReference type="NCBI Taxonomy" id="683832"/>
    <lineage>
        <taxon>Eukaryota</taxon>
        <taxon>Metazoa</taxon>
        <taxon>Chordata</taxon>
        <taxon>Craniata</taxon>
        <taxon>Vertebrata</taxon>
        <taxon>Euteleostomi</taxon>
        <taxon>Actinopterygii</taxon>
        <taxon>Neopterygii</taxon>
        <taxon>Teleostei</taxon>
        <taxon>Ostariophysi</taxon>
        <taxon>Cypriniformes</taxon>
        <taxon>Cyprinidae</taxon>
        <taxon>Labeoninae</taxon>
        <taxon>Labeonini</taxon>
        <taxon>Cirrhinus</taxon>
    </lineage>
</organism>
<protein>
    <submittedName>
        <fullName evidence="2">Uncharacterized protein</fullName>
    </submittedName>
</protein>
<evidence type="ECO:0000313" key="2">
    <source>
        <dbReference type="EMBL" id="KAL0172620.1"/>
    </source>
</evidence>
<feature type="compositionally biased region" description="Polar residues" evidence="1">
    <location>
        <begin position="31"/>
        <end position="50"/>
    </location>
</feature>
<accession>A0ABD0PEZ7</accession>
<name>A0ABD0PEZ7_CIRMR</name>
<sequence>RSSGDAATRGTVRAGDECVQGSWVSGPNGGATPQCTTGQSEQHTDAQPAQCTYRPGLRPQTT</sequence>
<comment type="caution">
    <text evidence="2">The sequence shown here is derived from an EMBL/GenBank/DDBJ whole genome shotgun (WGS) entry which is preliminary data.</text>
</comment>
<feature type="non-terminal residue" evidence="2">
    <location>
        <position position="62"/>
    </location>
</feature>
<dbReference type="Proteomes" id="UP001529510">
    <property type="component" value="Unassembled WGS sequence"/>
</dbReference>
<keyword evidence="3" id="KW-1185">Reference proteome</keyword>
<evidence type="ECO:0000313" key="3">
    <source>
        <dbReference type="Proteomes" id="UP001529510"/>
    </source>
</evidence>
<feature type="region of interest" description="Disordered" evidence="1">
    <location>
        <begin position="1"/>
        <end position="62"/>
    </location>
</feature>
<reference evidence="2 3" key="1">
    <citation type="submission" date="2024-05" db="EMBL/GenBank/DDBJ databases">
        <title>Genome sequencing and assembly of Indian major carp, Cirrhinus mrigala (Hamilton, 1822).</title>
        <authorList>
            <person name="Mohindra V."/>
            <person name="Chowdhury L.M."/>
            <person name="Lal K."/>
            <person name="Jena J.K."/>
        </authorList>
    </citation>
    <scope>NUCLEOTIDE SEQUENCE [LARGE SCALE GENOMIC DNA]</scope>
    <source>
        <strain evidence="2">CM1030</strain>
        <tissue evidence="2">Blood</tissue>
    </source>
</reference>
<dbReference type="EMBL" id="JAMKFB020000016">
    <property type="protein sequence ID" value="KAL0172620.1"/>
    <property type="molecule type" value="Genomic_DNA"/>
</dbReference>
<evidence type="ECO:0000256" key="1">
    <source>
        <dbReference type="SAM" id="MobiDB-lite"/>
    </source>
</evidence>
<proteinExistence type="predicted"/>
<gene>
    <name evidence="2" type="ORF">M9458_032931</name>
</gene>
<feature type="non-terminal residue" evidence="2">
    <location>
        <position position="1"/>
    </location>
</feature>
<dbReference type="AlphaFoldDB" id="A0ABD0PEZ7"/>